<keyword evidence="1" id="KW-0472">Membrane</keyword>
<dbReference type="EMBL" id="CP015057">
    <property type="protein sequence ID" value="QGN16322.1"/>
    <property type="molecule type" value="Genomic_DNA"/>
</dbReference>
<evidence type="ECO:0000313" key="2">
    <source>
        <dbReference type="EMBL" id="QGN16322.1"/>
    </source>
</evidence>
<keyword evidence="3" id="KW-1185">Reference proteome</keyword>
<keyword evidence="1" id="KW-0812">Transmembrane</keyword>
<accession>A0ABX6EW96</accession>
<protein>
    <submittedName>
        <fullName evidence="2">Uncharacterized protein</fullName>
    </submittedName>
</protein>
<evidence type="ECO:0000256" key="1">
    <source>
        <dbReference type="SAM" id="Phobius"/>
    </source>
</evidence>
<reference evidence="2 3" key="2">
    <citation type="submission" date="2019-11" db="EMBL/GenBank/DDBJ databases">
        <authorList>
            <person name="Lu H."/>
        </authorList>
    </citation>
    <scope>NUCLEOTIDE SEQUENCE [LARGE SCALE GENOMIC DNA]</scope>
    <source>
        <strain evidence="2 3">FIM1</strain>
    </source>
</reference>
<proteinExistence type="predicted"/>
<organism evidence="2 3">
    <name type="scientific">Kluyveromyces marxianus</name>
    <name type="common">Yeast</name>
    <name type="synonym">Candida kefyr</name>
    <dbReference type="NCBI Taxonomy" id="4911"/>
    <lineage>
        <taxon>Eukaryota</taxon>
        <taxon>Fungi</taxon>
        <taxon>Dikarya</taxon>
        <taxon>Ascomycota</taxon>
        <taxon>Saccharomycotina</taxon>
        <taxon>Saccharomycetes</taxon>
        <taxon>Saccharomycetales</taxon>
        <taxon>Saccharomycetaceae</taxon>
        <taxon>Kluyveromyces</taxon>
    </lineage>
</organism>
<dbReference type="Proteomes" id="UP000422736">
    <property type="component" value="Chromosome 4"/>
</dbReference>
<keyword evidence="1" id="KW-1133">Transmembrane helix</keyword>
<feature type="transmembrane region" description="Helical" evidence="1">
    <location>
        <begin position="21"/>
        <end position="41"/>
    </location>
</feature>
<gene>
    <name evidence="2" type="ORF">FIM1_3027</name>
</gene>
<sequence>MRASQVLFQSFKNPRTRAFKSGIIGFSIGCIGSALLTLGLIDIEERQQKWNEDILHMSRSIRTLEEHVKSLEENKKT</sequence>
<evidence type="ECO:0000313" key="3">
    <source>
        <dbReference type="Proteomes" id="UP000422736"/>
    </source>
</evidence>
<reference evidence="2 3" key="1">
    <citation type="submission" date="2016-03" db="EMBL/GenBank/DDBJ databases">
        <title>How can Kluyveromyces marxianus grow so fast - potential evolutionary course in Saccharomyces Complex revealed by comparative genomics.</title>
        <authorList>
            <person name="Mo W."/>
            <person name="Lu W."/>
            <person name="Yang X."/>
            <person name="Qi J."/>
            <person name="Lv H."/>
        </authorList>
    </citation>
    <scope>NUCLEOTIDE SEQUENCE [LARGE SCALE GENOMIC DNA]</scope>
    <source>
        <strain evidence="2 3">FIM1</strain>
    </source>
</reference>
<name>A0ABX6EW96_KLUMA</name>